<dbReference type="eggNOG" id="KOG3656">
    <property type="taxonomic scope" value="Eukaryota"/>
</dbReference>
<feature type="transmembrane region" description="Helical" evidence="11">
    <location>
        <begin position="34"/>
        <end position="59"/>
    </location>
</feature>
<dbReference type="HOGENOM" id="CLU_009579_3_6_1"/>
<dbReference type="AlphaFoldDB" id="A7SPC3"/>
<dbReference type="STRING" id="45351.A7SPC3"/>
<sequence length="366" mass="42154">MEGANNLSRLSNSTSSFNNGNWTGSFSIPSEGTLLTIFIFLVLLGLLIVAMNSLVIVLVHKNRFLQTTTNYSLVSLALSDLLSGLVAIPLITLCNYTHDNYVCTAMDLTSRFLCLSTILHLLSIALERHIFIVYKLNTEVVTPIIVYLLLSCIWLFSLATTLVQLVWIDVNAVNLTKPGMAYTEMIYNAVFVFVLVMLPILAIIYSYARIYFVLRKTHKTITEQENSVQSDKVKVRRARFRRVKERRALFVFVGMFLNYALGWFHYFIGGLNRDITDVGGSLMPPVPFWLDVVFLYARFLTSLINPLLYTFFKMDFKQAIQPYLRKMCSRERSRERDEDTEPKAWWMSLRRISFVRSSQTTETIFL</sequence>
<dbReference type="Pfam" id="PF00001">
    <property type="entry name" value="7tm_1"/>
    <property type="match status" value="1"/>
</dbReference>
<protein>
    <recommendedName>
        <fullName evidence="12">G-protein coupled receptors family 1 profile domain-containing protein</fullName>
    </recommendedName>
</protein>
<gene>
    <name evidence="13" type="ORF">NEMVEDRAFT_v1g215345</name>
</gene>
<feature type="transmembrane region" description="Helical" evidence="11">
    <location>
        <begin position="248"/>
        <end position="268"/>
    </location>
</feature>
<dbReference type="Gene3D" id="1.20.1070.10">
    <property type="entry name" value="Rhodopsin 7-helix transmembrane proteins"/>
    <property type="match status" value="1"/>
</dbReference>
<feature type="transmembrane region" description="Helical" evidence="11">
    <location>
        <begin position="112"/>
        <end position="132"/>
    </location>
</feature>
<feature type="transmembrane region" description="Helical" evidence="11">
    <location>
        <begin position="288"/>
        <end position="312"/>
    </location>
</feature>
<accession>A7SPC3</accession>
<name>A7SPC3_NEMVE</name>
<dbReference type="GO" id="GO:0004930">
    <property type="term" value="F:G protein-coupled receptor activity"/>
    <property type="evidence" value="ECO:0000318"/>
    <property type="project" value="GO_Central"/>
</dbReference>
<dbReference type="KEGG" id="nve:5505786"/>
<dbReference type="Proteomes" id="UP000001593">
    <property type="component" value="Unassembled WGS sequence"/>
</dbReference>
<evidence type="ECO:0000256" key="1">
    <source>
        <dbReference type="ARBA" id="ARBA00004651"/>
    </source>
</evidence>
<dbReference type="InterPro" id="IPR017452">
    <property type="entry name" value="GPCR_Rhodpsn_7TM"/>
</dbReference>
<keyword evidence="6 11" id="KW-0472">Membrane</keyword>
<evidence type="ECO:0000313" key="14">
    <source>
        <dbReference type="Proteomes" id="UP000001593"/>
    </source>
</evidence>
<evidence type="ECO:0000256" key="7">
    <source>
        <dbReference type="ARBA" id="ARBA00023170"/>
    </source>
</evidence>
<keyword evidence="5 10" id="KW-0297">G-protein coupled receptor</keyword>
<evidence type="ECO:0000313" key="13">
    <source>
        <dbReference type="EMBL" id="EDO34450.1"/>
    </source>
</evidence>
<feature type="transmembrane region" description="Helical" evidence="11">
    <location>
        <begin position="144"/>
        <end position="166"/>
    </location>
</feature>
<evidence type="ECO:0000256" key="4">
    <source>
        <dbReference type="ARBA" id="ARBA00022989"/>
    </source>
</evidence>
<keyword evidence="4 11" id="KW-1133">Transmembrane helix</keyword>
<dbReference type="GO" id="GO:0005886">
    <property type="term" value="C:plasma membrane"/>
    <property type="evidence" value="ECO:0000318"/>
    <property type="project" value="GO_Central"/>
</dbReference>
<dbReference type="EMBL" id="DS469731">
    <property type="protein sequence ID" value="EDO34450.1"/>
    <property type="molecule type" value="Genomic_DNA"/>
</dbReference>
<evidence type="ECO:0000256" key="11">
    <source>
        <dbReference type="SAM" id="Phobius"/>
    </source>
</evidence>
<dbReference type="PANTHER" id="PTHR24246">
    <property type="entry name" value="OLFACTORY RECEPTOR AND ADENOSINE RECEPTOR"/>
    <property type="match status" value="1"/>
</dbReference>
<evidence type="ECO:0000256" key="5">
    <source>
        <dbReference type="ARBA" id="ARBA00023040"/>
    </source>
</evidence>
<dbReference type="InParanoid" id="A7SPC3"/>
<evidence type="ECO:0000256" key="10">
    <source>
        <dbReference type="RuleBase" id="RU000688"/>
    </source>
</evidence>
<comment type="subcellular location">
    <subcellularLocation>
        <location evidence="1">Cell membrane</location>
        <topology evidence="1">Multi-pass membrane protein</topology>
    </subcellularLocation>
</comment>
<dbReference type="CDD" id="cd00637">
    <property type="entry name" value="7tm_classA_rhodopsin-like"/>
    <property type="match status" value="1"/>
</dbReference>
<dbReference type="PROSITE" id="PS00237">
    <property type="entry name" value="G_PROTEIN_RECEP_F1_1"/>
    <property type="match status" value="1"/>
</dbReference>
<dbReference type="OMA" id="YSYARIY"/>
<keyword evidence="9 10" id="KW-0807">Transducer</keyword>
<keyword evidence="7 10" id="KW-0675">Receptor</keyword>
<evidence type="ECO:0000256" key="6">
    <source>
        <dbReference type="ARBA" id="ARBA00023136"/>
    </source>
</evidence>
<keyword evidence="8" id="KW-0325">Glycoprotein</keyword>
<dbReference type="PROSITE" id="PS50262">
    <property type="entry name" value="G_PROTEIN_RECEP_F1_2"/>
    <property type="match status" value="1"/>
</dbReference>
<reference evidence="13 14" key="1">
    <citation type="journal article" date="2007" name="Science">
        <title>Sea anemone genome reveals ancestral eumetazoan gene repertoire and genomic organization.</title>
        <authorList>
            <person name="Putnam N.H."/>
            <person name="Srivastava M."/>
            <person name="Hellsten U."/>
            <person name="Dirks B."/>
            <person name="Chapman J."/>
            <person name="Salamov A."/>
            <person name="Terry A."/>
            <person name="Shapiro H."/>
            <person name="Lindquist E."/>
            <person name="Kapitonov V.V."/>
            <person name="Jurka J."/>
            <person name="Genikhovich G."/>
            <person name="Grigoriev I.V."/>
            <person name="Lucas S.M."/>
            <person name="Steele R.E."/>
            <person name="Finnerty J.R."/>
            <person name="Technau U."/>
            <person name="Martindale M.Q."/>
            <person name="Rokhsar D.S."/>
        </authorList>
    </citation>
    <scope>NUCLEOTIDE SEQUENCE [LARGE SCALE GENOMIC DNA]</scope>
    <source>
        <strain evidence="14">CH2 X CH6</strain>
    </source>
</reference>
<dbReference type="FunFam" id="1.20.1070.10:FF:000598">
    <property type="entry name" value="Predicted protein"/>
    <property type="match status" value="1"/>
</dbReference>
<evidence type="ECO:0000256" key="9">
    <source>
        <dbReference type="ARBA" id="ARBA00023224"/>
    </source>
</evidence>
<dbReference type="PANTHER" id="PTHR24246:SF27">
    <property type="entry name" value="ADENOSINE RECEPTOR, ISOFORM A"/>
    <property type="match status" value="1"/>
</dbReference>
<dbReference type="SUPFAM" id="SSF81321">
    <property type="entry name" value="Family A G protein-coupled receptor-like"/>
    <property type="match status" value="1"/>
</dbReference>
<evidence type="ECO:0000256" key="8">
    <source>
        <dbReference type="ARBA" id="ARBA00023180"/>
    </source>
</evidence>
<dbReference type="InterPro" id="IPR000276">
    <property type="entry name" value="GPCR_Rhodpsn"/>
</dbReference>
<evidence type="ECO:0000259" key="12">
    <source>
        <dbReference type="PROSITE" id="PS50262"/>
    </source>
</evidence>
<feature type="transmembrane region" description="Helical" evidence="11">
    <location>
        <begin position="71"/>
        <end position="92"/>
    </location>
</feature>
<keyword evidence="3 10" id="KW-0812">Transmembrane</keyword>
<proteinExistence type="inferred from homology"/>
<keyword evidence="2" id="KW-1003">Cell membrane</keyword>
<dbReference type="PRINTS" id="PR00237">
    <property type="entry name" value="GPCRRHODOPSN"/>
</dbReference>
<feature type="domain" description="G-protein coupled receptors family 1 profile" evidence="12">
    <location>
        <begin position="51"/>
        <end position="309"/>
    </location>
</feature>
<dbReference type="PhylomeDB" id="A7SPC3"/>
<feature type="transmembrane region" description="Helical" evidence="11">
    <location>
        <begin position="186"/>
        <end position="208"/>
    </location>
</feature>
<comment type="similarity">
    <text evidence="10">Belongs to the G-protein coupled receptor 1 family.</text>
</comment>
<evidence type="ECO:0000256" key="3">
    <source>
        <dbReference type="ARBA" id="ARBA00022692"/>
    </source>
</evidence>
<dbReference type="OrthoDB" id="9445642at2759"/>
<evidence type="ECO:0000256" key="2">
    <source>
        <dbReference type="ARBA" id="ARBA00022475"/>
    </source>
</evidence>
<keyword evidence="14" id="KW-1185">Reference proteome</keyword>
<organism evidence="13 14">
    <name type="scientific">Nematostella vectensis</name>
    <name type="common">Starlet sea anemone</name>
    <dbReference type="NCBI Taxonomy" id="45351"/>
    <lineage>
        <taxon>Eukaryota</taxon>
        <taxon>Metazoa</taxon>
        <taxon>Cnidaria</taxon>
        <taxon>Anthozoa</taxon>
        <taxon>Hexacorallia</taxon>
        <taxon>Actiniaria</taxon>
        <taxon>Edwardsiidae</taxon>
        <taxon>Nematostella</taxon>
    </lineage>
</organism>